<feature type="transmembrane region" description="Helical" evidence="7">
    <location>
        <begin position="169"/>
        <end position="191"/>
    </location>
</feature>
<evidence type="ECO:0000256" key="1">
    <source>
        <dbReference type="ARBA" id="ARBA00004651"/>
    </source>
</evidence>
<feature type="transmembrane region" description="Helical" evidence="7">
    <location>
        <begin position="338"/>
        <end position="363"/>
    </location>
</feature>
<dbReference type="GO" id="GO:0022857">
    <property type="term" value="F:transmembrane transporter activity"/>
    <property type="evidence" value="ECO:0007669"/>
    <property type="project" value="InterPro"/>
</dbReference>
<evidence type="ECO:0000256" key="6">
    <source>
        <dbReference type="ARBA" id="ARBA00023136"/>
    </source>
</evidence>
<dbReference type="PANTHER" id="PTHR23513">
    <property type="entry name" value="INTEGRAL MEMBRANE EFFLUX PROTEIN-RELATED"/>
    <property type="match status" value="1"/>
</dbReference>
<keyword evidence="6 7" id="KW-0472">Membrane</keyword>
<feature type="domain" description="Major facilitator superfamily (MFS) profile" evidence="8">
    <location>
        <begin position="39"/>
        <end position="429"/>
    </location>
</feature>
<dbReference type="InterPro" id="IPR020846">
    <property type="entry name" value="MFS_dom"/>
</dbReference>
<feature type="transmembrane region" description="Helical" evidence="7">
    <location>
        <begin position="42"/>
        <end position="64"/>
    </location>
</feature>
<dbReference type="PROSITE" id="PS50850">
    <property type="entry name" value="MFS"/>
    <property type="match status" value="1"/>
</dbReference>
<feature type="transmembrane region" description="Helical" evidence="7">
    <location>
        <begin position="312"/>
        <end position="332"/>
    </location>
</feature>
<dbReference type="Pfam" id="PF05977">
    <property type="entry name" value="MFS_3"/>
    <property type="match status" value="1"/>
</dbReference>
<name>A0A0J7XMH7_9SPHN</name>
<evidence type="ECO:0000313" key="9">
    <source>
        <dbReference type="EMBL" id="KMS52892.1"/>
    </source>
</evidence>
<dbReference type="CDD" id="cd06173">
    <property type="entry name" value="MFS_MefA_like"/>
    <property type="match status" value="1"/>
</dbReference>
<evidence type="ECO:0000256" key="4">
    <source>
        <dbReference type="ARBA" id="ARBA00022692"/>
    </source>
</evidence>
<keyword evidence="2" id="KW-0813">Transport</keyword>
<comment type="subcellular location">
    <subcellularLocation>
        <location evidence="1">Cell membrane</location>
        <topology evidence="1">Multi-pass membrane protein</topology>
    </subcellularLocation>
</comment>
<proteinExistence type="predicted"/>
<feature type="transmembrane region" description="Helical" evidence="7">
    <location>
        <begin position="197"/>
        <end position="217"/>
    </location>
</feature>
<dbReference type="RefSeq" id="WP_082699876.1">
    <property type="nucleotide sequence ID" value="NZ_KQ130456.1"/>
</dbReference>
<accession>A0A0J7XMH7</accession>
<feature type="transmembrane region" description="Helical" evidence="7">
    <location>
        <begin position="375"/>
        <end position="394"/>
    </location>
</feature>
<keyword evidence="5 7" id="KW-1133">Transmembrane helix</keyword>
<dbReference type="PANTHER" id="PTHR23513:SF11">
    <property type="entry name" value="STAPHYLOFERRIN A TRANSPORTER"/>
    <property type="match status" value="1"/>
</dbReference>
<feature type="transmembrane region" description="Helical" evidence="7">
    <location>
        <begin position="400"/>
        <end position="421"/>
    </location>
</feature>
<dbReference type="GO" id="GO:0005886">
    <property type="term" value="C:plasma membrane"/>
    <property type="evidence" value="ECO:0007669"/>
    <property type="project" value="UniProtKB-SubCell"/>
</dbReference>
<feature type="transmembrane region" description="Helical" evidence="7">
    <location>
        <begin position="287"/>
        <end position="305"/>
    </location>
</feature>
<dbReference type="AlphaFoldDB" id="A0A0J7XMH7"/>
<evidence type="ECO:0000256" key="7">
    <source>
        <dbReference type="SAM" id="Phobius"/>
    </source>
</evidence>
<protein>
    <submittedName>
        <fullName evidence="9">Arabinose ABC transporter permease</fullName>
    </submittedName>
</protein>
<dbReference type="SUPFAM" id="SSF103473">
    <property type="entry name" value="MFS general substrate transporter"/>
    <property type="match status" value="1"/>
</dbReference>
<sequence>MAREEDAIEHAVEKTVEAATAGLVPPPRAGTFSPFRYPVFRAIWIANLFSNLGGTLQGVGAAWLMTELTPSHQLVALVQASATVPIMLFGVFAGAIADNYDRRLVMLTAQVGMLVVSAALAGLAYAHMLTPALLLAFTLSVGIGTALNSPAWQASVRQQVEPHEIPQAIALNSISFNIARSIGPALGGVLISIWDVSFAFAINAVSYVGLIGVLLWWKPAPRPAEPGQAPKRAILPAVAVGIRFCAGNGPLRRLLIRGFALGFSLAAYQSLLPAVISGTIRGTELDFGLMLGLFGIGSIMAAPFTGSLRKKLGLEGILALGTGMSVFALSLVAEAHDILYALPAAFVAGMAWVLILTTLNVAVQMRSPDAILGRCLSIYQAATFGGMAIGAWVWGAVADWQSLSFALHAASVFLAVSFFGLRLVAPLPRPGEGVVKQT</sequence>
<dbReference type="InterPro" id="IPR010290">
    <property type="entry name" value="TM_effector"/>
</dbReference>
<feature type="transmembrane region" description="Helical" evidence="7">
    <location>
        <begin position="104"/>
        <end position="126"/>
    </location>
</feature>
<evidence type="ECO:0000256" key="3">
    <source>
        <dbReference type="ARBA" id="ARBA00022475"/>
    </source>
</evidence>
<dbReference type="PATRIC" id="fig|1114963.3.peg.3947"/>
<feature type="transmembrane region" description="Helical" evidence="7">
    <location>
        <begin position="254"/>
        <end position="275"/>
    </location>
</feature>
<feature type="transmembrane region" description="Helical" evidence="7">
    <location>
        <begin position="76"/>
        <end position="97"/>
    </location>
</feature>
<dbReference type="Proteomes" id="UP000052268">
    <property type="component" value="Unassembled WGS sequence"/>
</dbReference>
<keyword evidence="4 7" id="KW-0812">Transmembrane</keyword>
<organism evidence="9 10">
    <name type="scientific">Novosphingobium barchaimii LL02</name>
    <dbReference type="NCBI Taxonomy" id="1114963"/>
    <lineage>
        <taxon>Bacteria</taxon>
        <taxon>Pseudomonadati</taxon>
        <taxon>Pseudomonadota</taxon>
        <taxon>Alphaproteobacteria</taxon>
        <taxon>Sphingomonadales</taxon>
        <taxon>Sphingomonadaceae</taxon>
        <taxon>Novosphingobium</taxon>
    </lineage>
</organism>
<evidence type="ECO:0000256" key="2">
    <source>
        <dbReference type="ARBA" id="ARBA00022448"/>
    </source>
</evidence>
<dbReference type="Gene3D" id="1.20.1250.20">
    <property type="entry name" value="MFS general substrate transporter like domains"/>
    <property type="match status" value="1"/>
</dbReference>
<comment type="caution">
    <text evidence="9">The sequence shown here is derived from an EMBL/GenBank/DDBJ whole genome shotgun (WGS) entry which is preliminary data.</text>
</comment>
<evidence type="ECO:0000313" key="10">
    <source>
        <dbReference type="Proteomes" id="UP000052268"/>
    </source>
</evidence>
<dbReference type="InterPro" id="IPR036259">
    <property type="entry name" value="MFS_trans_sf"/>
</dbReference>
<dbReference type="OrthoDB" id="9809918at2"/>
<keyword evidence="10" id="KW-1185">Reference proteome</keyword>
<reference evidence="9 10" key="1">
    <citation type="journal article" date="2015" name="G3 (Bethesda)">
        <title>Insights into Ongoing Evolution of the Hexachlorocyclohexane Catabolic Pathway from Comparative Genomics of Ten Sphingomonadaceae Strains.</title>
        <authorList>
            <person name="Pearce S.L."/>
            <person name="Oakeshott J.G."/>
            <person name="Pandey G."/>
        </authorList>
    </citation>
    <scope>NUCLEOTIDE SEQUENCE [LARGE SCALE GENOMIC DNA]</scope>
    <source>
        <strain evidence="9 10">LL02</strain>
    </source>
</reference>
<gene>
    <name evidence="9" type="ORF">V474_25460</name>
</gene>
<evidence type="ECO:0000256" key="5">
    <source>
        <dbReference type="ARBA" id="ARBA00022989"/>
    </source>
</evidence>
<evidence type="ECO:0000259" key="8">
    <source>
        <dbReference type="PROSITE" id="PS50850"/>
    </source>
</evidence>
<feature type="transmembrane region" description="Helical" evidence="7">
    <location>
        <begin position="132"/>
        <end position="148"/>
    </location>
</feature>
<dbReference type="EMBL" id="JACU01000008">
    <property type="protein sequence ID" value="KMS52892.1"/>
    <property type="molecule type" value="Genomic_DNA"/>
</dbReference>
<keyword evidence="3" id="KW-1003">Cell membrane</keyword>